<protein>
    <submittedName>
        <fullName evidence="1">Uncharacterized protein</fullName>
    </submittedName>
</protein>
<evidence type="ECO:0000313" key="1">
    <source>
        <dbReference type="EMBL" id="PZO84364.1"/>
    </source>
</evidence>
<organism evidence="1 2">
    <name type="scientific">Micavibrio aeruginosavorus</name>
    <dbReference type="NCBI Taxonomy" id="349221"/>
    <lineage>
        <taxon>Bacteria</taxon>
        <taxon>Pseudomonadati</taxon>
        <taxon>Bdellovibrionota</taxon>
        <taxon>Bdellovibrionia</taxon>
        <taxon>Bdellovibrionales</taxon>
        <taxon>Pseudobdellovibrionaceae</taxon>
        <taxon>Micavibrio</taxon>
    </lineage>
</organism>
<gene>
    <name evidence="1" type="ORF">DI626_08315</name>
</gene>
<dbReference type="AlphaFoldDB" id="A0A2W4ZPS8"/>
<accession>A0A2W4ZPS8</accession>
<dbReference type="EMBL" id="QFNK01000178">
    <property type="protein sequence ID" value="PZO84364.1"/>
    <property type="molecule type" value="Genomic_DNA"/>
</dbReference>
<proteinExistence type="predicted"/>
<reference evidence="1 2" key="1">
    <citation type="submission" date="2017-08" db="EMBL/GenBank/DDBJ databases">
        <title>Infants hospitalized years apart are colonized by the same room-sourced microbial strains.</title>
        <authorList>
            <person name="Brooks B."/>
            <person name="Olm M.R."/>
            <person name="Firek B.A."/>
            <person name="Baker R."/>
            <person name="Thomas B.C."/>
            <person name="Morowitz M.J."/>
            <person name="Banfield J.F."/>
        </authorList>
    </citation>
    <scope>NUCLEOTIDE SEQUENCE [LARGE SCALE GENOMIC DNA]</scope>
    <source>
        <strain evidence="1">S2_018_000_R2_104</strain>
    </source>
</reference>
<sequence>MQDKVSEVVCLLQDYVEASKRGEDTAVIRQKIANEGQHIEPQCEFDGYVKKFSERFQAPRLN</sequence>
<name>A0A2W4ZPS8_9BACT</name>
<comment type="caution">
    <text evidence="1">The sequence shown here is derived from an EMBL/GenBank/DDBJ whole genome shotgun (WGS) entry which is preliminary data.</text>
</comment>
<dbReference type="Proteomes" id="UP000249557">
    <property type="component" value="Unassembled WGS sequence"/>
</dbReference>
<evidence type="ECO:0000313" key="2">
    <source>
        <dbReference type="Proteomes" id="UP000249557"/>
    </source>
</evidence>